<feature type="transmembrane region" description="Helical" evidence="1">
    <location>
        <begin position="398"/>
        <end position="420"/>
    </location>
</feature>
<keyword evidence="3" id="KW-1185">Reference proteome</keyword>
<feature type="transmembrane region" description="Helical" evidence="1">
    <location>
        <begin position="192"/>
        <end position="219"/>
    </location>
</feature>
<feature type="transmembrane region" description="Helical" evidence="1">
    <location>
        <begin position="231"/>
        <end position="253"/>
    </location>
</feature>
<feature type="transmembrane region" description="Helical" evidence="1">
    <location>
        <begin position="373"/>
        <end position="392"/>
    </location>
</feature>
<evidence type="ECO:0008006" key="4">
    <source>
        <dbReference type="Google" id="ProtNLM"/>
    </source>
</evidence>
<keyword evidence="1" id="KW-0472">Membrane</keyword>
<name>A0A1I5TSX5_9SPHN</name>
<feature type="transmembrane region" description="Helical" evidence="1">
    <location>
        <begin position="345"/>
        <end position="366"/>
    </location>
</feature>
<accession>A0A1I5TSX5</accession>
<keyword evidence="1" id="KW-0812">Transmembrane</keyword>
<feature type="transmembrane region" description="Helical" evidence="1">
    <location>
        <begin position="265"/>
        <end position="283"/>
    </location>
</feature>
<dbReference type="EMBL" id="FOXP01000009">
    <property type="protein sequence ID" value="SFP86123.1"/>
    <property type="molecule type" value="Genomic_DNA"/>
</dbReference>
<keyword evidence="1" id="KW-1133">Transmembrane helix</keyword>
<feature type="transmembrane region" description="Helical" evidence="1">
    <location>
        <begin position="290"/>
        <end position="310"/>
    </location>
</feature>
<evidence type="ECO:0000313" key="2">
    <source>
        <dbReference type="EMBL" id="SFP86123.1"/>
    </source>
</evidence>
<feature type="transmembrane region" description="Helical" evidence="1">
    <location>
        <begin position="427"/>
        <end position="450"/>
    </location>
</feature>
<dbReference type="AlphaFoldDB" id="A0A1I5TSX5"/>
<feature type="transmembrane region" description="Helical" evidence="1">
    <location>
        <begin position="110"/>
        <end position="132"/>
    </location>
</feature>
<gene>
    <name evidence="2" type="ORF">SAMN04488241_10928</name>
</gene>
<evidence type="ECO:0000313" key="3">
    <source>
        <dbReference type="Proteomes" id="UP000199586"/>
    </source>
</evidence>
<dbReference type="OrthoDB" id="1082056at2"/>
<organism evidence="2 3">
    <name type="scientific">Sphingomonas rubra</name>
    <dbReference type="NCBI Taxonomy" id="634430"/>
    <lineage>
        <taxon>Bacteria</taxon>
        <taxon>Pseudomonadati</taxon>
        <taxon>Pseudomonadota</taxon>
        <taxon>Alphaproteobacteria</taxon>
        <taxon>Sphingomonadales</taxon>
        <taxon>Sphingomonadaceae</taxon>
        <taxon>Sphingomonas</taxon>
    </lineage>
</organism>
<feature type="transmembrane region" description="Helical" evidence="1">
    <location>
        <begin position="16"/>
        <end position="33"/>
    </location>
</feature>
<sequence>MTTSLDDLRRDLDRRWLLLVLVAWVAVAGWYVFDRWTMIRWLSLGDTDDNMRLMQVRAWMAGQGWYDLRQYRMDPPAGFDIHWSRIVDLPIAGLILFFRLFTSPSWAERLAVGVAPLLPLGVTMVALAATARRLVGPLAWPFALVVLVTSASTTMLMFMPERIDHHNWQLAALAVTVAGLCDPRMARGGALVGLATAFSLSIGLEMLPYAAMAGAIITLRWVWDAGEARRLATYAVTLGGGGAAGFAAFASYANRALRCDALTPVWLSVVVVAGALLLLLALASPRRPAARLLIALAAAAAIALGFALAFPQCLGRPEQVSPELARTWLDNVKEAKPLYKHPFRVAFPIAALPVIGLIGAAVATWRARRTSSVVGWAAVALFTAFAVAMLGWQARAASAAQLLAIPGAAALAALLLPWLLRRSLPVMIGGIAIGFVLVTGMFAGLLIKWFPIDPPSAYTRRINGATGECMRTSRLLALNRIPKATMFTFVDLGPRLITVTHHDAIAGPYHRNGTAILDVQHAFSRSPAQARAIMARHGATMLLVCPDMAESTIYRARNPGGFYDQLAHGRRFAWLQPVPLRRGLPYRLYRIAPPNAAFPITRAP</sequence>
<evidence type="ECO:0000256" key="1">
    <source>
        <dbReference type="SAM" id="Phobius"/>
    </source>
</evidence>
<feature type="transmembrane region" description="Helical" evidence="1">
    <location>
        <begin position="138"/>
        <end position="158"/>
    </location>
</feature>
<feature type="transmembrane region" description="Helical" evidence="1">
    <location>
        <begin position="81"/>
        <end position="98"/>
    </location>
</feature>
<dbReference type="RefSeq" id="WP_093333957.1">
    <property type="nucleotide sequence ID" value="NZ_FOXP01000009.1"/>
</dbReference>
<protein>
    <recommendedName>
        <fullName evidence="4">AcrB/AcrD/AcrF family protein</fullName>
    </recommendedName>
</protein>
<reference evidence="3" key="1">
    <citation type="submission" date="2016-10" db="EMBL/GenBank/DDBJ databases">
        <authorList>
            <person name="Varghese N."/>
            <person name="Submissions S."/>
        </authorList>
    </citation>
    <scope>NUCLEOTIDE SEQUENCE [LARGE SCALE GENOMIC DNA]</scope>
    <source>
        <strain evidence="3">CGMCC 1.9113</strain>
    </source>
</reference>
<proteinExistence type="predicted"/>
<dbReference type="Proteomes" id="UP000199586">
    <property type="component" value="Unassembled WGS sequence"/>
</dbReference>
<dbReference type="STRING" id="634430.SAMN04488241_10928"/>